<dbReference type="GO" id="GO:0005886">
    <property type="term" value="C:plasma membrane"/>
    <property type="evidence" value="ECO:0007669"/>
    <property type="project" value="UniProtKB-SubCell"/>
</dbReference>
<keyword evidence="2" id="KW-1003">Cell membrane</keyword>
<name>A0AAV9RQ27_9TELE</name>
<evidence type="ECO:0000256" key="7">
    <source>
        <dbReference type="ARBA" id="ARBA00023170"/>
    </source>
</evidence>
<accession>A0AAV9RQ27</accession>
<evidence type="ECO:0000313" key="12">
    <source>
        <dbReference type="EMBL" id="KAK5610990.1"/>
    </source>
</evidence>
<keyword evidence="13" id="KW-1185">Reference proteome</keyword>
<dbReference type="Pfam" id="PF00001">
    <property type="entry name" value="7tm_1"/>
    <property type="match status" value="1"/>
</dbReference>
<comment type="similarity">
    <text evidence="9">Belongs to the G-protein coupled receptor 1 family.</text>
</comment>
<dbReference type="SUPFAM" id="SSF81321">
    <property type="entry name" value="Family A G protein-coupled receptor-like"/>
    <property type="match status" value="1"/>
</dbReference>
<dbReference type="PRINTS" id="PR00237">
    <property type="entry name" value="GPCRRHODOPSN"/>
</dbReference>
<evidence type="ECO:0000256" key="3">
    <source>
        <dbReference type="ARBA" id="ARBA00022692"/>
    </source>
</evidence>
<evidence type="ECO:0000256" key="4">
    <source>
        <dbReference type="ARBA" id="ARBA00022989"/>
    </source>
</evidence>
<feature type="transmembrane region" description="Helical" evidence="10">
    <location>
        <begin position="354"/>
        <end position="373"/>
    </location>
</feature>
<gene>
    <name evidence="12" type="ORF">CRENBAI_023525</name>
</gene>
<dbReference type="GO" id="GO:0004930">
    <property type="term" value="F:G protein-coupled receptor activity"/>
    <property type="evidence" value="ECO:0007669"/>
    <property type="project" value="UniProtKB-KW"/>
</dbReference>
<keyword evidence="8 9" id="KW-0807">Transducer</keyword>
<evidence type="ECO:0000256" key="2">
    <source>
        <dbReference type="ARBA" id="ARBA00022475"/>
    </source>
</evidence>
<organism evidence="12 13">
    <name type="scientific">Crenichthys baileyi</name>
    <name type="common">White River springfish</name>
    <dbReference type="NCBI Taxonomy" id="28760"/>
    <lineage>
        <taxon>Eukaryota</taxon>
        <taxon>Metazoa</taxon>
        <taxon>Chordata</taxon>
        <taxon>Craniata</taxon>
        <taxon>Vertebrata</taxon>
        <taxon>Euteleostomi</taxon>
        <taxon>Actinopterygii</taxon>
        <taxon>Neopterygii</taxon>
        <taxon>Teleostei</taxon>
        <taxon>Neoteleostei</taxon>
        <taxon>Acanthomorphata</taxon>
        <taxon>Ovalentaria</taxon>
        <taxon>Atherinomorphae</taxon>
        <taxon>Cyprinodontiformes</taxon>
        <taxon>Goodeidae</taxon>
        <taxon>Crenichthys</taxon>
    </lineage>
</organism>
<comment type="caution">
    <text evidence="12">The sequence shown here is derived from an EMBL/GenBank/DDBJ whole genome shotgun (WGS) entry which is preliminary data.</text>
</comment>
<keyword evidence="7 9" id="KW-0675">Receptor</keyword>
<protein>
    <recommendedName>
        <fullName evidence="11">G-protein coupled receptors family 1 profile domain-containing protein</fullName>
    </recommendedName>
</protein>
<dbReference type="PANTHER" id="PTHR22752:SF13">
    <property type="entry name" value="5-HYDROXYTRYPTAMINE RECEPTOR 1B"/>
    <property type="match status" value="1"/>
</dbReference>
<keyword evidence="3 9" id="KW-0812">Transmembrane</keyword>
<feature type="transmembrane region" description="Helical" evidence="10">
    <location>
        <begin position="202"/>
        <end position="227"/>
    </location>
</feature>
<keyword evidence="6 10" id="KW-0472">Membrane</keyword>
<evidence type="ECO:0000313" key="13">
    <source>
        <dbReference type="Proteomes" id="UP001311232"/>
    </source>
</evidence>
<evidence type="ECO:0000256" key="10">
    <source>
        <dbReference type="SAM" id="Phobius"/>
    </source>
</evidence>
<feature type="transmembrane region" description="Helical" evidence="10">
    <location>
        <begin position="313"/>
        <end position="334"/>
    </location>
</feature>
<evidence type="ECO:0000256" key="9">
    <source>
        <dbReference type="RuleBase" id="RU000688"/>
    </source>
</evidence>
<sequence>MRTQQLVNYSMDDLDGFRSPLQAAWINASRTDGAEGGLAKQTRLFLEALLVVMCLGAVIGNVLVIVIVAATRTLHAVTSVLILNLAISDLLVGIGVMPFVAMSIINTGWVHCSVLCLFVGYSSTVYCTASVLTLTAIALDRYYSIMDCLRYSSRCTLWRTCAVVLWIWFQALVVCSPPLLGWSSVTYVIPMYNCATIWGSTLSYTAFIATLTYLIPAVVILFCYLNIIMVARRHARRIHSLEDSVQRSRSPCAPWDSSHQRCRNLQTPWRVTCHINKVSQISKEGENISQVCFQETPTQQTKNQQHHHGAMRLLLIISAFFLCWTPYICVALVQATETAITGRSTIVPESVITFSYWLMLLSSDVNPLLYALLSQRFQIALQGLGHKIRAHLWSMLGREWEVRAEGDDVRNSEPCTLITAHPSSHSSTESLNCDNSKYSSSIFTVSTDFKSPSEVHVCDVYHHEKNTSSVCQDAACDKTHNLQVPSRPQEGNRLPFSALTSEPQATFFFGQITVTVEHDVC</sequence>
<dbReference type="FunFam" id="1.20.1070.10:FF:000497">
    <property type="entry name" value="Predicted protein"/>
    <property type="match status" value="1"/>
</dbReference>
<evidence type="ECO:0000256" key="5">
    <source>
        <dbReference type="ARBA" id="ARBA00023040"/>
    </source>
</evidence>
<keyword evidence="4 10" id="KW-1133">Transmembrane helix</keyword>
<dbReference type="PROSITE" id="PS00237">
    <property type="entry name" value="G_PROTEIN_RECEP_F1_1"/>
    <property type="match status" value="1"/>
</dbReference>
<dbReference type="Proteomes" id="UP001311232">
    <property type="component" value="Unassembled WGS sequence"/>
</dbReference>
<dbReference type="EMBL" id="JAHHUM010001511">
    <property type="protein sequence ID" value="KAK5610990.1"/>
    <property type="molecule type" value="Genomic_DNA"/>
</dbReference>
<evidence type="ECO:0000256" key="6">
    <source>
        <dbReference type="ARBA" id="ARBA00023136"/>
    </source>
</evidence>
<reference evidence="12 13" key="1">
    <citation type="submission" date="2021-06" db="EMBL/GenBank/DDBJ databases">
        <authorList>
            <person name="Palmer J.M."/>
        </authorList>
    </citation>
    <scope>NUCLEOTIDE SEQUENCE [LARGE SCALE GENOMIC DNA]</scope>
    <source>
        <strain evidence="12 13">MEX-2019</strain>
        <tissue evidence="12">Muscle</tissue>
    </source>
</reference>
<dbReference type="PANTHER" id="PTHR22752">
    <property type="entry name" value="G PROTEIN-COUPLED RECEPTOR"/>
    <property type="match status" value="1"/>
</dbReference>
<dbReference type="CDD" id="cd00637">
    <property type="entry name" value="7tm_classA_rhodopsin-like"/>
    <property type="match status" value="1"/>
</dbReference>
<dbReference type="AlphaFoldDB" id="A0AAV9RQ27"/>
<feature type="transmembrane region" description="Helical" evidence="10">
    <location>
        <begin position="81"/>
        <end position="105"/>
    </location>
</feature>
<feature type="domain" description="G-protein coupled receptors family 1 profile" evidence="11">
    <location>
        <begin position="60"/>
        <end position="370"/>
    </location>
</feature>
<dbReference type="Gene3D" id="1.20.1070.10">
    <property type="entry name" value="Rhodopsin 7-helix transmembrane proteins"/>
    <property type="match status" value="1"/>
</dbReference>
<feature type="transmembrane region" description="Helical" evidence="10">
    <location>
        <begin position="160"/>
        <end position="182"/>
    </location>
</feature>
<dbReference type="PROSITE" id="PS50262">
    <property type="entry name" value="G_PROTEIN_RECEP_F1_2"/>
    <property type="match status" value="1"/>
</dbReference>
<proteinExistence type="inferred from homology"/>
<dbReference type="InterPro" id="IPR017452">
    <property type="entry name" value="GPCR_Rhodpsn_7TM"/>
</dbReference>
<feature type="transmembrane region" description="Helical" evidence="10">
    <location>
        <begin position="48"/>
        <end position="69"/>
    </location>
</feature>
<comment type="subcellular location">
    <subcellularLocation>
        <location evidence="1">Cell membrane</location>
        <topology evidence="1">Multi-pass membrane protein</topology>
    </subcellularLocation>
</comment>
<feature type="transmembrane region" description="Helical" evidence="10">
    <location>
        <begin position="117"/>
        <end position="139"/>
    </location>
</feature>
<keyword evidence="5 9" id="KW-0297">G-protein coupled receptor</keyword>
<evidence type="ECO:0000256" key="1">
    <source>
        <dbReference type="ARBA" id="ARBA00004651"/>
    </source>
</evidence>
<dbReference type="InterPro" id="IPR000276">
    <property type="entry name" value="GPCR_Rhodpsn"/>
</dbReference>
<dbReference type="SMART" id="SM01381">
    <property type="entry name" value="7TM_GPCR_Srsx"/>
    <property type="match status" value="1"/>
</dbReference>
<evidence type="ECO:0000256" key="8">
    <source>
        <dbReference type="ARBA" id="ARBA00023224"/>
    </source>
</evidence>
<evidence type="ECO:0000259" key="11">
    <source>
        <dbReference type="PROSITE" id="PS50262"/>
    </source>
</evidence>